<evidence type="ECO:0000313" key="1">
    <source>
        <dbReference type="EMBL" id="DAD46926.1"/>
    </source>
</evidence>
<sequence>MDPKDIVTPKDRKRMKGITNKLIGESCQTFTNYIKQNSIVAMGACNENDFSISKCQEVLRSM</sequence>
<dbReference type="Proteomes" id="UP000607653">
    <property type="component" value="Unassembled WGS sequence"/>
</dbReference>
<accession>A0A822ZVL9</accession>
<dbReference type="AlphaFoldDB" id="A0A822ZVL9"/>
<name>A0A822ZVL9_NELNU</name>
<reference evidence="1 2" key="1">
    <citation type="journal article" date="2020" name="Mol. Biol. Evol.">
        <title>Distinct Expression and Methylation Patterns for Genes with Different Fates following a Single Whole-Genome Duplication in Flowering Plants.</title>
        <authorList>
            <person name="Shi T."/>
            <person name="Rahmani R.S."/>
            <person name="Gugger P.F."/>
            <person name="Wang M."/>
            <person name="Li H."/>
            <person name="Zhang Y."/>
            <person name="Li Z."/>
            <person name="Wang Q."/>
            <person name="Van de Peer Y."/>
            <person name="Marchal K."/>
            <person name="Chen J."/>
        </authorList>
    </citation>
    <scope>NUCLEOTIDE SEQUENCE [LARGE SCALE GENOMIC DNA]</scope>
    <source>
        <tissue evidence="1">Leaf</tissue>
    </source>
</reference>
<keyword evidence="2" id="KW-1185">Reference proteome</keyword>
<protein>
    <submittedName>
        <fullName evidence="1">Uncharacterized protein</fullName>
    </submittedName>
</protein>
<organism evidence="1 2">
    <name type="scientific">Nelumbo nucifera</name>
    <name type="common">Sacred lotus</name>
    <dbReference type="NCBI Taxonomy" id="4432"/>
    <lineage>
        <taxon>Eukaryota</taxon>
        <taxon>Viridiplantae</taxon>
        <taxon>Streptophyta</taxon>
        <taxon>Embryophyta</taxon>
        <taxon>Tracheophyta</taxon>
        <taxon>Spermatophyta</taxon>
        <taxon>Magnoliopsida</taxon>
        <taxon>Proteales</taxon>
        <taxon>Nelumbonaceae</taxon>
        <taxon>Nelumbo</taxon>
    </lineage>
</organism>
<proteinExistence type="predicted"/>
<gene>
    <name evidence="1" type="ORF">HUJ06_016863</name>
</gene>
<dbReference type="EMBL" id="DUZY01000008">
    <property type="protein sequence ID" value="DAD46926.1"/>
    <property type="molecule type" value="Genomic_DNA"/>
</dbReference>
<comment type="caution">
    <text evidence="1">The sequence shown here is derived from an EMBL/GenBank/DDBJ whole genome shotgun (WGS) entry which is preliminary data.</text>
</comment>
<evidence type="ECO:0000313" key="2">
    <source>
        <dbReference type="Proteomes" id="UP000607653"/>
    </source>
</evidence>